<evidence type="ECO:0000313" key="1">
    <source>
        <dbReference type="EMBL" id="KAL3566983.1"/>
    </source>
</evidence>
<name>A0ACC4AL67_POPAL</name>
<gene>
    <name evidence="1" type="ORF">D5086_032398</name>
</gene>
<accession>A0ACC4AL67</accession>
<proteinExistence type="predicted"/>
<organism evidence="1 2">
    <name type="scientific">Populus alba</name>
    <name type="common">White poplar</name>
    <dbReference type="NCBI Taxonomy" id="43335"/>
    <lineage>
        <taxon>Eukaryota</taxon>
        <taxon>Viridiplantae</taxon>
        <taxon>Streptophyta</taxon>
        <taxon>Embryophyta</taxon>
        <taxon>Tracheophyta</taxon>
        <taxon>Spermatophyta</taxon>
        <taxon>Magnoliopsida</taxon>
        <taxon>eudicotyledons</taxon>
        <taxon>Gunneridae</taxon>
        <taxon>Pentapetalae</taxon>
        <taxon>rosids</taxon>
        <taxon>fabids</taxon>
        <taxon>Malpighiales</taxon>
        <taxon>Salicaceae</taxon>
        <taxon>Saliceae</taxon>
        <taxon>Populus</taxon>
    </lineage>
</organism>
<protein>
    <submittedName>
        <fullName evidence="1">Uncharacterized protein</fullName>
    </submittedName>
</protein>
<keyword evidence="2" id="KW-1185">Reference proteome</keyword>
<evidence type="ECO:0000313" key="2">
    <source>
        <dbReference type="Proteomes" id="UP000309997"/>
    </source>
</evidence>
<comment type="caution">
    <text evidence="1">The sequence shown here is derived from an EMBL/GenBank/DDBJ whole genome shotgun (WGS) entry which is preliminary data.</text>
</comment>
<dbReference type="Proteomes" id="UP000309997">
    <property type="component" value="Unassembled WGS sequence"/>
</dbReference>
<reference evidence="1 2" key="1">
    <citation type="journal article" date="2024" name="Plant Biotechnol. J.">
        <title>Genome and CRISPR/Cas9 system of a widespread forest tree (Populus alba) in the world.</title>
        <authorList>
            <person name="Liu Y.J."/>
            <person name="Jiang P.F."/>
            <person name="Han X.M."/>
            <person name="Li X.Y."/>
            <person name="Wang H.M."/>
            <person name="Wang Y.J."/>
            <person name="Wang X.X."/>
            <person name="Zeng Q.Y."/>
        </authorList>
    </citation>
    <scope>NUCLEOTIDE SEQUENCE [LARGE SCALE GENOMIC DNA]</scope>
    <source>
        <strain evidence="2">cv. PAL-ZL1</strain>
    </source>
</reference>
<sequence>MAPNSINGEANDDQESVTIPLLTSERSNVNSTSQVAIVGANVCPIESLDYEIAENDLFKQDWRSGGKIHIFQYVFMKWLLCFLIGLIVSLIGFFNNLAVENIAGLKFVVTSNMMLAKRFGMAFLVFSVSNLTLTLFASIITAFIAPAAAGSGIPEVKAYLNGVDAPGIFSLRTLIVKIIGSISAVSSSLFVGKAGPMVHTGACVAALLGQGGSKRFRLTWRWLHFFRNDRDRRDLVTCGSAAGIAAGFRAPVGGVLFALEEMASWWRSVLLWRSFFTTAVVAIVLRALIDFCLSGKCGLFGKGGLIMFDVYSASVTYHLIDVPPALALGVIGGILGSLYNFLLDKVLRIYNLINEKGIAYKIFLACAISVSTSCLLFGLPWLASCQPCPSDASESCPTIGRSGNFKKFQCPPGHYNDLASLIFNTNDDAVRNLFSKNTNSEFQYSSILIFFVTCFFLSIFSCGIVAPAGLFVPVIVTGASYGRFVGMLVGSHSSLNHGLYAVLGAASFLGGSMRMTVSLCVIILELTNNLLLLPLIMLVLLISKTVADAFNGNIFDLIMKAKGFPYLESHAEPYMRQLTVGDVVTGPLQVFQGIEKVGNILHVLRTTRHNGFPVIDEPPLSESPVLYGLILRAHLIELLKKKAFMSAPVPTSIDALKLFSAGDFAETRSGNGDKIEELRFTEEEMEMFLDLHPFTNASPYTVVETMSLAKALILFREVGLRHLLVMPKISGHSFKSEVFPSATLLLYLVVWQSSLMKEESDASTPFQVFEDMLKDNISSRTGNLVVPDLGAEVMSDVGPRDVMIYVAGSLGDPDEGDILKLDLIMPLIETLPLEEGLASHLPEGHCTPEDILDLLQSPPFHQQMDSFTYVLRTGHIDLSQFRINL</sequence>
<dbReference type="EMBL" id="RCHU02000018">
    <property type="protein sequence ID" value="KAL3566983.1"/>
    <property type="molecule type" value="Genomic_DNA"/>
</dbReference>